<comment type="caution">
    <text evidence="1">The sequence shown here is derived from an EMBL/GenBank/DDBJ whole genome shotgun (WGS) entry which is preliminary data.</text>
</comment>
<evidence type="ECO:0008006" key="3">
    <source>
        <dbReference type="Google" id="ProtNLM"/>
    </source>
</evidence>
<protein>
    <recommendedName>
        <fullName evidence="3">Alpha-tubulin suppressor</fullName>
    </recommendedName>
</protein>
<evidence type="ECO:0000313" key="2">
    <source>
        <dbReference type="Proteomes" id="UP001162905"/>
    </source>
</evidence>
<dbReference type="RefSeq" id="WP_237254072.1">
    <property type="nucleotide sequence ID" value="NZ_JAKJXH010000025.1"/>
</dbReference>
<reference evidence="1" key="1">
    <citation type="submission" date="2022-01" db="EMBL/GenBank/DDBJ databases">
        <title>Pseudomonas sp. nov. isolated from Antarctic regolith.</title>
        <authorList>
            <person name="Novakova D."/>
            <person name="Sedlar K."/>
        </authorList>
    </citation>
    <scope>NUCLEOTIDE SEQUENCE</scope>
    <source>
        <strain evidence="1">P2647</strain>
    </source>
</reference>
<organism evidence="1 2">
    <name type="scientific">Pseudomonas petrae</name>
    <dbReference type="NCBI Taxonomy" id="2912190"/>
    <lineage>
        <taxon>Bacteria</taxon>
        <taxon>Pseudomonadati</taxon>
        <taxon>Pseudomonadota</taxon>
        <taxon>Gammaproteobacteria</taxon>
        <taxon>Pseudomonadales</taxon>
        <taxon>Pseudomonadaceae</taxon>
        <taxon>Pseudomonas</taxon>
    </lineage>
</organism>
<gene>
    <name evidence="1" type="ORF">L4G47_20950</name>
</gene>
<sequence length="1280" mass="133412">MGQADSVAVLLDGSPVTTELIGDAEVGQRVTAFVTAARLTQGNHTLQYRVTRLGQTAELSAETHVLVKLDRPGGQDQNGDTPGHSALKLNLPQAIINDGVDAAAAKNGVPVTIEAYPDMAEGDDIKLSWGGEFVHHKVTAGEVDQPVEIMVNEAVILAGGDSGANGLAVTFEVYDVVINQSEDWAAETRIVVETGNSRLGSPIVKEALSNVLDLDTLAGSPVTVQIVAATTREMLEQLSQSLTPEQAARLQASMGKETFSSLGALKADFVLGDRIVVKLTGTTAAGDPVNHEAPEITIDSLPHVFEAEIPNAVVRPLAKTQAVFSYRLIHADDTESKSRGAFISVVGEAVRMAAPVALDAQQGAIDPNLASTTVQIPWDDSMAAGDQLILKWIGTRPDLTIYEPELNPHNITTREATAKAPINFTVPGTHLKAIEGGTLGLYFILAKDVDGTIVNRESARATPLQVGEARAELPAPVVAGVVNEAIDPAYGATTLTVPPYPDMAIGDDVHYLWRGSVSGDVEDSLKITSFTLNKPVVFELYPEDISANDGGTVQASYWVIRVGGRQSYSDVLAFSVGAAEQPVLVAPSVPGSEDGILALEEISSGAQIVVPHWQGMESGDVVTIHWNDDKGTPPYTANKNITGAAVGKDVSFPVTLAEVRKSVDGNVTVSYTVIFMQGDIKPSLPLTFSVQDAAALPLPAPTIVEAVGSTLDPNTVINGAHVTIGVGAQLKQGDEVTLLWEGQPGAGSVSPVKTATAAGEMTFDIAYATVAANDGYSVTLNYTVKRAGGATEGPSPDAVYDVKTDIGAGQLHVMGARVNRANYRPSSTPRRISAFNATTGAALSAQWQYEGDGASWTQGTSFRDTHPELVLRVRTSDDMAALNPNNVIGSGDNITNQGALVAHLDTGEVVGWGYRGNGASIPPSIITMNDIVEVSCTVTAYAARRQNGYVVVWGNAAEGGSLAVPAPGTSAADFTHIASTYYAFGGIKTTGNLVAWGQAASGGTVPAEISALTDISQIFGSSFAFAALRSNGQVVAWGGSGGNVPAAIATLTDIVEISGNNTGFAALRGNGSVVSWGSIVPANIAMLNDIAELGCTTALSFSLLRKNGQVMTWGAPDYGGVVPDAIAAMTDIIEVSSTYQAFAARRGNGHVVAWGPSSFGGTVPQAIAALDDIVQVVGNFRAFAALRRDGTVVAWGDASCGGYTYPVATELHDVQAVYANSQCFVALTSDGRVVTWGNAYAGGDSSSVQSLIRGQLSYKATSASRGRALSARRTLEKKAP</sequence>
<dbReference type="EMBL" id="JAKJXH010000025">
    <property type="protein sequence ID" value="MCF7544665.1"/>
    <property type="molecule type" value="Genomic_DNA"/>
</dbReference>
<dbReference type="InterPro" id="IPR051553">
    <property type="entry name" value="Ran_GTPase-activating"/>
</dbReference>
<dbReference type="Proteomes" id="UP001162905">
    <property type="component" value="Unassembled WGS sequence"/>
</dbReference>
<name>A0ABS9IAA0_9PSED</name>
<dbReference type="PANTHER" id="PTHR45982:SF1">
    <property type="entry name" value="REGULATOR OF CHROMOSOME CONDENSATION"/>
    <property type="match status" value="1"/>
</dbReference>
<proteinExistence type="predicted"/>
<accession>A0ABS9IAA0</accession>
<keyword evidence="2" id="KW-1185">Reference proteome</keyword>
<dbReference type="InterPro" id="IPR009091">
    <property type="entry name" value="RCC1/BLIP-II"/>
</dbReference>
<dbReference type="Gene3D" id="2.130.10.30">
    <property type="entry name" value="Regulator of chromosome condensation 1/beta-lactamase-inhibitor protein II"/>
    <property type="match status" value="2"/>
</dbReference>
<evidence type="ECO:0000313" key="1">
    <source>
        <dbReference type="EMBL" id="MCF7544665.1"/>
    </source>
</evidence>
<dbReference type="PANTHER" id="PTHR45982">
    <property type="entry name" value="REGULATOR OF CHROMOSOME CONDENSATION"/>
    <property type="match status" value="1"/>
</dbReference>
<dbReference type="SUPFAM" id="SSF50985">
    <property type="entry name" value="RCC1/BLIP-II"/>
    <property type="match status" value="2"/>
</dbReference>